<dbReference type="SUPFAM" id="SSF53335">
    <property type="entry name" value="S-adenosyl-L-methionine-dependent methyltransferases"/>
    <property type="match status" value="1"/>
</dbReference>
<comment type="subunit">
    <text evidence="14">Interacts with GRWD1 and members of the heat shock protein 90 and 70 families; these proteins may possibly be methylation substrates for the enzyme.</text>
</comment>
<keyword evidence="7" id="KW-0489">Methyltransferase</keyword>
<dbReference type="Gene3D" id="3.40.50.150">
    <property type="entry name" value="Vaccinia Virus protein VP39"/>
    <property type="match status" value="1"/>
</dbReference>
<dbReference type="PANTHER" id="PTHR14614:SF39">
    <property type="entry name" value="HISTIDINE PROTEIN METHYLTRANSFERASE 1 HOMOLOG"/>
    <property type="match status" value="1"/>
</dbReference>
<dbReference type="RefSeq" id="XP_001514509.1">
    <property type="nucleotide sequence ID" value="XM_001514459.4"/>
</dbReference>
<evidence type="ECO:0000256" key="1">
    <source>
        <dbReference type="ARBA" id="ARBA00004514"/>
    </source>
</evidence>
<dbReference type="GO" id="GO:0090069">
    <property type="term" value="P:regulation of ribosome biogenesis"/>
    <property type="evidence" value="ECO:0007669"/>
    <property type="project" value="Ensembl"/>
</dbReference>
<proteinExistence type="inferred from homology"/>
<keyword evidence="9" id="KW-0949">S-adenosyl-L-methionine</keyword>
<dbReference type="Proteomes" id="UP000002279">
    <property type="component" value="Unplaced"/>
</dbReference>
<dbReference type="GO" id="GO:0006417">
    <property type="term" value="P:regulation of translation"/>
    <property type="evidence" value="ECO:0000318"/>
    <property type="project" value="GO_Central"/>
</dbReference>
<protein>
    <recommendedName>
        <fullName evidence="15">Histidine protein methyltransferase 1 homolog</fullName>
        <ecNumber evidence="3">2.1.1.85</ecNumber>
    </recommendedName>
    <alternativeName>
        <fullName evidence="16">Methyltransferase-like protein 18</fullName>
    </alternativeName>
</protein>
<dbReference type="InterPro" id="IPR019410">
    <property type="entry name" value="Methyltransf_16"/>
</dbReference>
<reference evidence="18" key="2">
    <citation type="submission" date="2025-09" db="UniProtKB">
        <authorList>
            <consortium name="Ensembl"/>
        </authorList>
    </citation>
    <scope>IDENTIFICATION</scope>
    <source>
        <strain evidence="18">Glennie</strain>
    </source>
</reference>
<name>A0A6I8PNU3_ORNAN</name>
<dbReference type="AlphaFoldDB" id="A0A6I8PNU3"/>
<dbReference type="OMA" id="LCKCRFF"/>
<dbReference type="FunFam" id="3.40.50.150:FF:000268">
    <property type="entry name" value="Histidine protein methyltransferase 1 homolog"/>
    <property type="match status" value="1"/>
</dbReference>
<dbReference type="CTD" id="92342"/>
<dbReference type="InParanoid" id="A0A6I8PNU3"/>
<sequence length="373" mass="41234">MAFQFNFAIEDDPENEPTIFGDEASRLDSGRGVAALEAQKGLLKSGMCPSDKCGGPQEALPISKSRQEMTLDRDSSRNSADENEGGLDLREKQSCFRNAKEHEIPQDLKGVLENKVVEEVSGLRYINTSTVDVASSKVSSCGEDTVSRSLSSHSDLITGVYEGGLKIWECTFDLLAFLAEAKVQFVGKRVLDLGCGAGLLGIAALKGKAEEVHFQDYNSTVINELTIPNVVANCAFDCQVGEVEEPQLKRSKASDPPPELLWRCRFFSGEWFEFTKLVLGGAKPHGNYDIILTSETIYNPDYYSALHDALVRLLSENGRVFLASKAHYFGVGGGVHLFEKFVEERNVFKIRTLKLIDQGLKRFLIEMSFKPLN</sequence>
<feature type="region of interest" description="Disordered" evidence="17">
    <location>
        <begin position="46"/>
        <end position="87"/>
    </location>
</feature>
<evidence type="ECO:0000313" key="18">
    <source>
        <dbReference type="Ensembl" id="ENSOANP00000053361.1"/>
    </source>
</evidence>
<dbReference type="RefSeq" id="XP_028936822.1">
    <property type="nucleotide sequence ID" value="XM_029080989.2"/>
</dbReference>
<dbReference type="GO" id="GO:0005829">
    <property type="term" value="C:cytosol"/>
    <property type="evidence" value="ECO:0007669"/>
    <property type="project" value="UniProtKB-SubCell"/>
</dbReference>
<keyword evidence="6" id="KW-0597">Phosphoprotein</keyword>
<evidence type="ECO:0000256" key="6">
    <source>
        <dbReference type="ARBA" id="ARBA00022553"/>
    </source>
</evidence>
<evidence type="ECO:0000256" key="11">
    <source>
        <dbReference type="ARBA" id="ARBA00038126"/>
    </source>
</evidence>
<reference evidence="18" key="1">
    <citation type="submission" date="2025-08" db="UniProtKB">
        <authorList>
            <consortium name="Ensembl"/>
        </authorList>
    </citation>
    <scope>IDENTIFICATION</scope>
    <source>
        <strain evidence="18">Glennie</strain>
    </source>
</reference>
<dbReference type="Pfam" id="PF13489">
    <property type="entry name" value="Methyltransf_23"/>
    <property type="match status" value="1"/>
</dbReference>
<comment type="similarity">
    <text evidence="11">Belongs to the methyltransferase superfamily. METTL18 family.</text>
</comment>
<comment type="subcellular location">
    <subcellularLocation>
        <location evidence="1">Cytoplasm</location>
        <location evidence="1">Cytosol</location>
    </subcellularLocation>
    <subcellularLocation>
        <location evidence="2">Nucleus</location>
        <location evidence="2">Nucleolus</location>
    </subcellularLocation>
</comment>
<evidence type="ECO:0000256" key="2">
    <source>
        <dbReference type="ARBA" id="ARBA00004604"/>
    </source>
</evidence>
<dbReference type="OrthoDB" id="6088000at2759"/>
<gene>
    <name evidence="18" type="primary">METTL18</name>
</gene>
<dbReference type="GO" id="GO:0005634">
    <property type="term" value="C:nucleus"/>
    <property type="evidence" value="ECO:0000318"/>
    <property type="project" value="GO_Central"/>
</dbReference>
<evidence type="ECO:0000256" key="4">
    <source>
        <dbReference type="ARBA" id="ARBA00022481"/>
    </source>
</evidence>
<evidence type="ECO:0000256" key="10">
    <source>
        <dbReference type="ARBA" id="ARBA00023242"/>
    </source>
</evidence>
<dbReference type="GO" id="GO:0032259">
    <property type="term" value="P:methylation"/>
    <property type="evidence" value="ECO:0007669"/>
    <property type="project" value="UniProtKB-KW"/>
</dbReference>
<evidence type="ECO:0000313" key="19">
    <source>
        <dbReference type="Proteomes" id="UP000002279"/>
    </source>
</evidence>
<dbReference type="GO" id="GO:0005730">
    <property type="term" value="C:nucleolus"/>
    <property type="evidence" value="ECO:0007669"/>
    <property type="project" value="UniProtKB-SubCell"/>
</dbReference>
<dbReference type="GeneTree" id="ENSGT00390000000464"/>
<dbReference type="EC" id="2.1.1.85" evidence="3"/>
<dbReference type="CDD" id="cd02440">
    <property type="entry name" value="AdoMet_MTases"/>
    <property type="match status" value="1"/>
</dbReference>
<evidence type="ECO:0000256" key="13">
    <source>
        <dbReference type="ARBA" id="ARBA00057595"/>
    </source>
</evidence>
<dbReference type="Ensembl" id="ENSOANT00000025206.2">
    <property type="protein sequence ID" value="ENSOANP00000053361.1"/>
    <property type="gene ID" value="ENSOANG00000016063.2"/>
</dbReference>
<evidence type="ECO:0000256" key="7">
    <source>
        <dbReference type="ARBA" id="ARBA00022603"/>
    </source>
</evidence>
<comment type="function">
    <text evidence="13">Protein-L-histidine N-tele-methyltransferase that specifically monomethylates RPL3, thereby regulating translation elongation. Histidine methylation of RPL3 regulates translation elongation by slowing ribosome traversal on tyrosine codons: slower elongation provides enough time for proper folding of synthesized proteins and prevents cellular aggregation of tyrosine-rich proteins.</text>
</comment>
<dbReference type="GO" id="GO:0018064">
    <property type="term" value="F:protein-L-histidine N-tele-methyltransferase activity"/>
    <property type="evidence" value="ECO:0000318"/>
    <property type="project" value="GO_Central"/>
</dbReference>
<dbReference type="Bgee" id="ENSOANG00000016063">
    <property type="expression patterns" value="Expressed in ovary and 8 other cell types or tissues"/>
</dbReference>
<dbReference type="GO" id="GO:2000232">
    <property type="term" value="P:regulation of rRNA processing"/>
    <property type="evidence" value="ECO:0007669"/>
    <property type="project" value="Ensembl"/>
</dbReference>
<keyword evidence="8" id="KW-0808">Transferase</keyword>
<keyword evidence="19" id="KW-1185">Reference proteome</keyword>
<evidence type="ECO:0000256" key="12">
    <source>
        <dbReference type="ARBA" id="ARBA00051226"/>
    </source>
</evidence>
<dbReference type="RefSeq" id="XP_028936821.1">
    <property type="nucleotide sequence ID" value="XM_029080988.2"/>
</dbReference>
<evidence type="ECO:0000256" key="17">
    <source>
        <dbReference type="SAM" id="MobiDB-lite"/>
    </source>
</evidence>
<evidence type="ECO:0000256" key="14">
    <source>
        <dbReference type="ARBA" id="ARBA00062963"/>
    </source>
</evidence>
<dbReference type="PANTHER" id="PTHR14614">
    <property type="entry name" value="HEPATOCELLULAR CARCINOMA-ASSOCIATED ANTIGEN"/>
    <property type="match status" value="1"/>
</dbReference>
<dbReference type="GO" id="GO:0032991">
    <property type="term" value="C:protein-containing complex"/>
    <property type="evidence" value="ECO:0007669"/>
    <property type="project" value="Ensembl"/>
</dbReference>
<dbReference type="GO" id="GO:0031072">
    <property type="term" value="F:heat shock protein binding"/>
    <property type="evidence" value="ECO:0007669"/>
    <property type="project" value="Ensembl"/>
</dbReference>
<dbReference type="InterPro" id="IPR029063">
    <property type="entry name" value="SAM-dependent_MTases_sf"/>
</dbReference>
<keyword evidence="4" id="KW-0488">Methylation</keyword>
<dbReference type="GeneID" id="100083960"/>
<dbReference type="FunCoup" id="A0A6I8PNU3">
    <property type="interactions" value="2639"/>
</dbReference>
<dbReference type="KEGG" id="oaa:100083960"/>
<evidence type="ECO:0000256" key="3">
    <source>
        <dbReference type="ARBA" id="ARBA00012533"/>
    </source>
</evidence>
<comment type="catalytic activity">
    <reaction evidence="12">
        <text>L-histidyl-[protein] + S-adenosyl-L-methionine = N(tele)-methyl-L-histidyl-[protein] + S-adenosyl-L-homocysteine + H(+)</text>
        <dbReference type="Rhea" id="RHEA:19369"/>
        <dbReference type="Rhea" id="RHEA-COMP:9745"/>
        <dbReference type="Rhea" id="RHEA-COMP:11600"/>
        <dbReference type="ChEBI" id="CHEBI:15378"/>
        <dbReference type="ChEBI" id="CHEBI:16367"/>
        <dbReference type="ChEBI" id="CHEBI:29979"/>
        <dbReference type="ChEBI" id="CHEBI:57856"/>
        <dbReference type="ChEBI" id="CHEBI:59789"/>
        <dbReference type="EC" id="2.1.1.85"/>
    </reaction>
    <physiologicalReaction direction="left-to-right" evidence="12">
        <dbReference type="Rhea" id="RHEA:19370"/>
    </physiologicalReaction>
</comment>
<feature type="compositionally biased region" description="Basic and acidic residues" evidence="17">
    <location>
        <begin position="65"/>
        <end position="80"/>
    </location>
</feature>
<evidence type="ECO:0000256" key="15">
    <source>
        <dbReference type="ARBA" id="ARBA00069946"/>
    </source>
</evidence>
<accession>A0A6I8PNU3</accession>
<keyword evidence="10" id="KW-0539">Nucleus</keyword>
<evidence type="ECO:0000256" key="16">
    <source>
        <dbReference type="ARBA" id="ARBA00081507"/>
    </source>
</evidence>
<keyword evidence="5" id="KW-0963">Cytoplasm</keyword>
<organism evidence="18 19">
    <name type="scientific">Ornithorhynchus anatinus</name>
    <name type="common">Duckbill platypus</name>
    <dbReference type="NCBI Taxonomy" id="9258"/>
    <lineage>
        <taxon>Eukaryota</taxon>
        <taxon>Metazoa</taxon>
        <taxon>Chordata</taxon>
        <taxon>Craniata</taxon>
        <taxon>Vertebrata</taxon>
        <taxon>Euteleostomi</taxon>
        <taxon>Mammalia</taxon>
        <taxon>Monotremata</taxon>
        <taxon>Ornithorhynchidae</taxon>
        <taxon>Ornithorhynchus</taxon>
    </lineage>
</organism>
<evidence type="ECO:0000256" key="5">
    <source>
        <dbReference type="ARBA" id="ARBA00022490"/>
    </source>
</evidence>
<dbReference type="GO" id="GO:0006448">
    <property type="term" value="P:regulation of translational elongation"/>
    <property type="evidence" value="ECO:0007669"/>
    <property type="project" value="Ensembl"/>
</dbReference>
<evidence type="ECO:0000256" key="8">
    <source>
        <dbReference type="ARBA" id="ARBA00022679"/>
    </source>
</evidence>
<evidence type="ECO:0000256" key="9">
    <source>
        <dbReference type="ARBA" id="ARBA00022691"/>
    </source>
</evidence>